<dbReference type="Gene3D" id="3.20.20.450">
    <property type="entry name" value="EAL domain"/>
    <property type="match status" value="1"/>
</dbReference>
<dbReference type="InterPro" id="IPR035919">
    <property type="entry name" value="EAL_sf"/>
</dbReference>
<dbReference type="InterPro" id="IPR001633">
    <property type="entry name" value="EAL_dom"/>
</dbReference>
<dbReference type="SUPFAM" id="SSF55781">
    <property type="entry name" value="GAF domain-like"/>
    <property type="match status" value="1"/>
</dbReference>
<dbReference type="PANTHER" id="PTHR33121">
    <property type="entry name" value="CYCLIC DI-GMP PHOSPHODIESTERASE PDEF"/>
    <property type="match status" value="1"/>
</dbReference>
<dbReference type="InterPro" id="IPR029016">
    <property type="entry name" value="GAF-like_dom_sf"/>
</dbReference>
<dbReference type="SMART" id="SM00052">
    <property type="entry name" value="EAL"/>
    <property type="match status" value="1"/>
</dbReference>
<dbReference type="PANTHER" id="PTHR33121:SF76">
    <property type="entry name" value="SIGNALING PROTEIN"/>
    <property type="match status" value="1"/>
</dbReference>
<name>A0ABV2J4Q6_9HYPH</name>
<sequence>MKLVDDAGAVPTPLSAPVATNVNLILDTIRTQMNMDVAFLAEFSNAVRVFHGVSSIVDHPPIRAGEVHPIGSGYCRKVVEGALPQLIPNTADVPLTAEIPETAAIPIGAHLSVPLRLEDGQLYGTLCCFAFTPRPDLGETQLVLLRQLADLMARMLAGDISAQKKRSRTRKLVETAIAAGDPAIVFQPIVNLKNRVVTGFEALSRFSSEPPRSPDKWFADAELAGIGGRLELVAAQRALAACRTLPADCSININLSPKTILTGNLQPLLAQVDPKRLVIEITEHAAVDDYAELQAALRQARAAGVQIAIDDAGAGYASLQHVLRLQPDIIKFDISLTRDIDTDPLRSAMISALTEYGRRTGTIVVAEGVETVEEERTLRDLGVDKAQGYLFSKPKPAGEFAGVAKAG</sequence>
<keyword evidence="3" id="KW-1185">Reference proteome</keyword>
<dbReference type="CDD" id="cd01948">
    <property type="entry name" value="EAL"/>
    <property type="match status" value="1"/>
</dbReference>
<dbReference type="Pfam" id="PF13185">
    <property type="entry name" value="GAF_2"/>
    <property type="match status" value="1"/>
</dbReference>
<accession>A0ABV2J4Q6</accession>
<dbReference type="Gene3D" id="3.30.450.40">
    <property type="match status" value="1"/>
</dbReference>
<dbReference type="PROSITE" id="PS50883">
    <property type="entry name" value="EAL"/>
    <property type="match status" value="1"/>
</dbReference>
<dbReference type="EMBL" id="JBEPMB010000009">
    <property type="protein sequence ID" value="MET3615742.1"/>
    <property type="molecule type" value="Genomic_DNA"/>
</dbReference>
<dbReference type="InterPro" id="IPR050706">
    <property type="entry name" value="Cyclic-di-GMP_PDE-like"/>
</dbReference>
<feature type="domain" description="EAL" evidence="1">
    <location>
        <begin position="166"/>
        <end position="407"/>
    </location>
</feature>
<evidence type="ECO:0000313" key="3">
    <source>
        <dbReference type="Proteomes" id="UP001549047"/>
    </source>
</evidence>
<comment type="caution">
    <text evidence="2">The sequence shown here is derived from an EMBL/GenBank/DDBJ whole genome shotgun (WGS) entry which is preliminary data.</text>
</comment>
<dbReference type="RefSeq" id="WP_354558210.1">
    <property type="nucleotide sequence ID" value="NZ_JBEPMB010000009.1"/>
</dbReference>
<dbReference type="Proteomes" id="UP001549047">
    <property type="component" value="Unassembled WGS sequence"/>
</dbReference>
<gene>
    <name evidence="2" type="ORF">ABID16_004089</name>
</gene>
<evidence type="ECO:0000313" key="2">
    <source>
        <dbReference type="EMBL" id="MET3615742.1"/>
    </source>
</evidence>
<evidence type="ECO:0000259" key="1">
    <source>
        <dbReference type="PROSITE" id="PS50883"/>
    </source>
</evidence>
<dbReference type="Pfam" id="PF00563">
    <property type="entry name" value="EAL"/>
    <property type="match status" value="1"/>
</dbReference>
<proteinExistence type="predicted"/>
<dbReference type="SUPFAM" id="SSF141868">
    <property type="entry name" value="EAL domain-like"/>
    <property type="match status" value="1"/>
</dbReference>
<organism evidence="2 3">
    <name type="scientific">Rhizobium aquaticum</name>
    <dbReference type="NCBI Taxonomy" id="1549636"/>
    <lineage>
        <taxon>Bacteria</taxon>
        <taxon>Pseudomonadati</taxon>
        <taxon>Pseudomonadota</taxon>
        <taxon>Alphaproteobacteria</taxon>
        <taxon>Hyphomicrobiales</taxon>
        <taxon>Rhizobiaceae</taxon>
        <taxon>Rhizobium/Agrobacterium group</taxon>
        <taxon>Rhizobium</taxon>
    </lineage>
</organism>
<dbReference type="SMART" id="SM00065">
    <property type="entry name" value="GAF"/>
    <property type="match status" value="1"/>
</dbReference>
<protein>
    <submittedName>
        <fullName evidence="2">EAL domain-containing protein (Putative c-di-GMP-specific phosphodiesterase class I)</fullName>
    </submittedName>
</protein>
<reference evidence="2 3" key="1">
    <citation type="submission" date="2024-06" db="EMBL/GenBank/DDBJ databases">
        <title>Genomic Encyclopedia of Type Strains, Phase IV (KMG-IV): sequencing the most valuable type-strain genomes for metagenomic binning, comparative biology and taxonomic classification.</title>
        <authorList>
            <person name="Goeker M."/>
        </authorList>
    </citation>
    <scope>NUCLEOTIDE SEQUENCE [LARGE SCALE GENOMIC DNA]</scope>
    <source>
        <strain evidence="2 3">DSM 29780</strain>
    </source>
</reference>
<dbReference type="InterPro" id="IPR003018">
    <property type="entry name" value="GAF"/>
</dbReference>